<keyword evidence="4" id="KW-1185">Reference proteome</keyword>
<feature type="non-terminal residue" evidence="3">
    <location>
        <position position="1"/>
    </location>
</feature>
<evidence type="ECO:0000256" key="1">
    <source>
        <dbReference type="SAM" id="MobiDB-lite"/>
    </source>
</evidence>
<protein>
    <submittedName>
        <fullName evidence="3">Uncharacterized protein</fullName>
    </submittedName>
</protein>
<evidence type="ECO:0000313" key="3">
    <source>
        <dbReference type="EMBL" id="KAK2170675.1"/>
    </source>
</evidence>
<feature type="transmembrane region" description="Helical" evidence="2">
    <location>
        <begin position="152"/>
        <end position="182"/>
    </location>
</feature>
<reference evidence="3" key="1">
    <citation type="journal article" date="2023" name="Mol. Biol. Evol.">
        <title>Third-Generation Sequencing Reveals the Adaptive Role of the Epigenome in Three Deep-Sea Polychaetes.</title>
        <authorList>
            <person name="Perez M."/>
            <person name="Aroh O."/>
            <person name="Sun Y."/>
            <person name="Lan Y."/>
            <person name="Juniper S.K."/>
            <person name="Young C.R."/>
            <person name="Angers B."/>
            <person name="Qian P.Y."/>
        </authorList>
    </citation>
    <scope>NUCLEOTIDE SEQUENCE</scope>
    <source>
        <strain evidence="3">P08H-3</strain>
    </source>
</reference>
<feature type="compositionally biased region" description="Polar residues" evidence="1">
    <location>
        <begin position="108"/>
        <end position="126"/>
    </location>
</feature>
<comment type="caution">
    <text evidence="3">The sequence shown here is derived from an EMBL/GenBank/DDBJ whole genome shotgun (WGS) entry which is preliminary data.</text>
</comment>
<keyword evidence="2" id="KW-1133">Transmembrane helix</keyword>
<dbReference type="Proteomes" id="UP001208570">
    <property type="component" value="Unassembled WGS sequence"/>
</dbReference>
<evidence type="ECO:0000256" key="2">
    <source>
        <dbReference type="SAM" id="Phobius"/>
    </source>
</evidence>
<keyword evidence="2" id="KW-0812">Transmembrane</keyword>
<feature type="region of interest" description="Disordered" evidence="1">
    <location>
        <begin position="103"/>
        <end position="126"/>
    </location>
</feature>
<gene>
    <name evidence="3" type="ORF">LSH36_1g12025</name>
</gene>
<accession>A0AAD9KGH1</accession>
<proteinExistence type="predicted"/>
<dbReference type="AlphaFoldDB" id="A0AAD9KGH1"/>
<name>A0AAD9KGH1_9ANNE</name>
<keyword evidence="2" id="KW-0472">Membrane</keyword>
<dbReference type="EMBL" id="JAODUP010000001">
    <property type="protein sequence ID" value="KAK2170675.1"/>
    <property type="molecule type" value="Genomic_DNA"/>
</dbReference>
<evidence type="ECO:0000313" key="4">
    <source>
        <dbReference type="Proteomes" id="UP001208570"/>
    </source>
</evidence>
<organism evidence="3 4">
    <name type="scientific">Paralvinella palmiformis</name>
    <dbReference type="NCBI Taxonomy" id="53620"/>
    <lineage>
        <taxon>Eukaryota</taxon>
        <taxon>Metazoa</taxon>
        <taxon>Spiralia</taxon>
        <taxon>Lophotrochozoa</taxon>
        <taxon>Annelida</taxon>
        <taxon>Polychaeta</taxon>
        <taxon>Sedentaria</taxon>
        <taxon>Canalipalpata</taxon>
        <taxon>Terebellida</taxon>
        <taxon>Terebelliformia</taxon>
        <taxon>Alvinellidae</taxon>
        <taxon>Paralvinella</taxon>
    </lineage>
</organism>
<sequence length="187" mass="20438">LGFERPPPFPNIYKFFSNSLKTFSDSWCSNYTQPDVCNCTACLVQNWTVYNTAEDYPELSCDRATTVVETTIKPTLPATIRTIVRTTTTTAKTIVRTTTNAPTTAKTVSDTSHPTTSPELTSEVPTEQTTATNKTVIINASLHTTSKLSINAIIAIVCSCLLALLVTVAILFALRLVIFCVYGNRGF</sequence>